<feature type="transmembrane region" description="Helical" evidence="1">
    <location>
        <begin position="6"/>
        <end position="24"/>
    </location>
</feature>
<sequence length="158" mass="18004">MFNICEITVGILSFQLLVYTLGYIGELLNRSVRKGVLAKITILIIPISYIGMTILHRVAGISMTDYQDARIISIVTVMLLTFSNKEDAFKGPVVSKLVILVIIAGNYIQKNLNDIQYVRETVMIPFDLISIAYFVISCYYKHKNARKRTNEISKEMFK</sequence>
<name>A0A1I6JFL2_9FIRM</name>
<protein>
    <submittedName>
        <fullName evidence="2">Uncharacterized protein</fullName>
    </submittedName>
</protein>
<dbReference type="Proteomes" id="UP000199659">
    <property type="component" value="Unassembled WGS sequence"/>
</dbReference>
<dbReference type="EMBL" id="FOYZ01000005">
    <property type="protein sequence ID" value="SFR77771.1"/>
    <property type="molecule type" value="Genomic_DNA"/>
</dbReference>
<dbReference type="AlphaFoldDB" id="A0A1I6JFL2"/>
<accession>A0A1I6JFL2</accession>
<evidence type="ECO:0000256" key="1">
    <source>
        <dbReference type="SAM" id="Phobius"/>
    </source>
</evidence>
<feature type="transmembrane region" description="Helical" evidence="1">
    <location>
        <begin position="121"/>
        <end position="140"/>
    </location>
</feature>
<keyword evidence="1" id="KW-1133">Transmembrane helix</keyword>
<gene>
    <name evidence="2" type="ORF">SAMN05661086_01644</name>
</gene>
<feature type="transmembrane region" description="Helical" evidence="1">
    <location>
        <begin position="91"/>
        <end position="109"/>
    </location>
</feature>
<feature type="transmembrane region" description="Helical" evidence="1">
    <location>
        <begin position="36"/>
        <end position="55"/>
    </location>
</feature>
<organism evidence="2 3">
    <name type="scientific">Anaeromicropila populeti</name>
    <dbReference type="NCBI Taxonomy" id="37658"/>
    <lineage>
        <taxon>Bacteria</taxon>
        <taxon>Bacillati</taxon>
        <taxon>Bacillota</taxon>
        <taxon>Clostridia</taxon>
        <taxon>Lachnospirales</taxon>
        <taxon>Lachnospiraceae</taxon>
        <taxon>Anaeromicropila</taxon>
    </lineage>
</organism>
<keyword evidence="1" id="KW-0812">Transmembrane</keyword>
<dbReference type="STRING" id="37658.SAMN05661086_01644"/>
<dbReference type="RefSeq" id="WP_092560201.1">
    <property type="nucleotide sequence ID" value="NZ_FOYZ01000005.1"/>
</dbReference>
<keyword evidence="3" id="KW-1185">Reference proteome</keyword>
<reference evidence="2 3" key="1">
    <citation type="submission" date="2016-10" db="EMBL/GenBank/DDBJ databases">
        <authorList>
            <person name="de Groot N.N."/>
        </authorList>
    </citation>
    <scope>NUCLEOTIDE SEQUENCE [LARGE SCALE GENOMIC DNA]</scope>
    <source>
        <strain evidence="2 3">743A</strain>
    </source>
</reference>
<evidence type="ECO:0000313" key="3">
    <source>
        <dbReference type="Proteomes" id="UP000199659"/>
    </source>
</evidence>
<evidence type="ECO:0000313" key="2">
    <source>
        <dbReference type="EMBL" id="SFR77771.1"/>
    </source>
</evidence>
<keyword evidence="1" id="KW-0472">Membrane</keyword>
<proteinExistence type="predicted"/>